<dbReference type="KEGG" id="bbev:BBEV_2473"/>
<reference evidence="9 10" key="1">
    <citation type="submission" date="2015-08" db="EMBL/GenBank/DDBJ databases">
        <title>The complete genome sequence of Bacillus beveridgei MLTeJB.</title>
        <authorList>
            <person name="Hanson T.E."/>
            <person name="Mesa C."/>
            <person name="Basesman S.M."/>
            <person name="Oremland R.S."/>
        </authorList>
    </citation>
    <scope>NUCLEOTIDE SEQUENCE [LARGE SCALE GENOMIC DNA]</scope>
    <source>
        <strain evidence="9 10">MLTeJB</strain>
    </source>
</reference>
<dbReference type="PROSITE" id="PS50110">
    <property type="entry name" value="RESPONSE_REGULATORY"/>
    <property type="match status" value="1"/>
</dbReference>
<dbReference type="OrthoDB" id="9780153at2"/>
<evidence type="ECO:0000256" key="6">
    <source>
        <dbReference type="PROSITE-ProRule" id="PRU00169"/>
    </source>
</evidence>
<keyword evidence="10" id="KW-1185">Reference proteome</keyword>
<dbReference type="SUPFAM" id="SSF52172">
    <property type="entry name" value="CheY-like"/>
    <property type="match status" value="1"/>
</dbReference>
<dbReference type="Gene3D" id="3.40.50.2300">
    <property type="match status" value="1"/>
</dbReference>
<keyword evidence="2 6" id="KW-0597">Phosphoprotein</keyword>
<dbReference type="GO" id="GO:0005737">
    <property type="term" value="C:cytoplasm"/>
    <property type="evidence" value="ECO:0007669"/>
    <property type="project" value="UniProtKB-SubCell"/>
</dbReference>
<comment type="subcellular location">
    <subcellularLocation>
        <location evidence="1">Cytoplasm</location>
    </subcellularLocation>
</comment>
<dbReference type="STRING" id="632773.BBEV_2473"/>
<dbReference type="SUPFAM" id="SSF46894">
    <property type="entry name" value="C-terminal effector domain of the bipartite response regulators"/>
    <property type="match status" value="1"/>
</dbReference>
<dbReference type="InterPro" id="IPR016032">
    <property type="entry name" value="Sig_transdc_resp-reg_C-effctor"/>
</dbReference>
<keyword evidence="5" id="KW-0804">Transcription</keyword>
<feature type="modified residue" description="4-aspartylphosphate" evidence="6">
    <location>
        <position position="57"/>
    </location>
</feature>
<dbReference type="Proteomes" id="UP000094463">
    <property type="component" value="Chromosome"/>
</dbReference>
<accession>A0A1D7QXS9</accession>
<dbReference type="CDD" id="cd17535">
    <property type="entry name" value="REC_NarL-like"/>
    <property type="match status" value="1"/>
</dbReference>
<dbReference type="RefSeq" id="WP_069365753.1">
    <property type="nucleotide sequence ID" value="NZ_CP012502.1"/>
</dbReference>
<dbReference type="InterPro" id="IPR058245">
    <property type="entry name" value="NreC/VraR/RcsB-like_REC"/>
</dbReference>
<dbReference type="PRINTS" id="PR00038">
    <property type="entry name" value="HTHLUXR"/>
</dbReference>
<evidence type="ECO:0000256" key="1">
    <source>
        <dbReference type="ARBA" id="ARBA00004496"/>
    </source>
</evidence>
<gene>
    <name evidence="9" type="primary">devR</name>
    <name evidence="9" type="ORF">BBEV_2473</name>
</gene>
<dbReference type="PANTHER" id="PTHR45566:SF2">
    <property type="entry name" value="NARL SUBFAMILY"/>
    <property type="match status" value="1"/>
</dbReference>
<sequence>MPAKIKVMIVDDHQVVRKGLKMFLEADRQLTVCGEAGSLKEMLDLIGEVEPDVVLLDFKLPDGDGITGCSAVCSSFPDAKVLILTAYADETLMADASEAGALAYLIKDIESDELISKIKSISSQPSDCRKMKELPNKQLKREYNLSSRDIQILDLLSMGKVNKEIALQLNLNEKTIRNNLHKVFKKINVTNRTEAAGFWARQKRLHKTSQ</sequence>
<evidence type="ECO:0000256" key="5">
    <source>
        <dbReference type="ARBA" id="ARBA00023163"/>
    </source>
</evidence>
<keyword evidence="3" id="KW-0805">Transcription regulation</keyword>
<dbReference type="SMART" id="SM00421">
    <property type="entry name" value="HTH_LUXR"/>
    <property type="match status" value="1"/>
</dbReference>
<evidence type="ECO:0000256" key="4">
    <source>
        <dbReference type="ARBA" id="ARBA00023125"/>
    </source>
</evidence>
<protein>
    <submittedName>
        <fullName evidence="9">Two component transcriptional regulatory protein DevR</fullName>
    </submittedName>
</protein>
<evidence type="ECO:0000313" key="10">
    <source>
        <dbReference type="Proteomes" id="UP000094463"/>
    </source>
</evidence>
<keyword evidence="4" id="KW-0238">DNA-binding</keyword>
<feature type="domain" description="Response regulatory" evidence="8">
    <location>
        <begin position="6"/>
        <end position="122"/>
    </location>
</feature>
<dbReference type="Pfam" id="PF00072">
    <property type="entry name" value="Response_reg"/>
    <property type="match status" value="1"/>
</dbReference>
<dbReference type="InterPro" id="IPR000792">
    <property type="entry name" value="Tscrpt_reg_LuxR_C"/>
</dbReference>
<dbReference type="InterPro" id="IPR001789">
    <property type="entry name" value="Sig_transdc_resp-reg_receiver"/>
</dbReference>
<dbReference type="InterPro" id="IPR011006">
    <property type="entry name" value="CheY-like_superfamily"/>
</dbReference>
<evidence type="ECO:0000256" key="3">
    <source>
        <dbReference type="ARBA" id="ARBA00023015"/>
    </source>
</evidence>
<dbReference type="GO" id="GO:0006355">
    <property type="term" value="P:regulation of DNA-templated transcription"/>
    <property type="evidence" value="ECO:0007669"/>
    <property type="project" value="InterPro"/>
</dbReference>
<dbReference type="GO" id="GO:0003677">
    <property type="term" value="F:DNA binding"/>
    <property type="evidence" value="ECO:0007669"/>
    <property type="project" value="UniProtKB-KW"/>
</dbReference>
<dbReference type="GO" id="GO:0000160">
    <property type="term" value="P:phosphorelay signal transduction system"/>
    <property type="evidence" value="ECO:0007669"/>
    <property type="project" value="InterPro"/>
</dbReference>
<feature type="domain" description="HTH luxR-type" evidence="7">
    <location>
        <begin position="138"/>
        <end position="203"/>
    </location>
</feature>
<dbReference type="SMART" id="SM00448">
    <property type="entry name" value="REC"/>
    <property type="match status" value="1"/>
</dbReference>
<proteinExistence type="predicted"/>
<organism evidence="9 10">
    <name type="scientific">Salisediminibacterium beveridgei</name>
    <dbReference type="NCBI Taxonomy" id="632773"/>
    <lineage>
        <taxon>Bacteria</taxon>
        <taxon>Bacillati</taxon>
        <taxon>Bacillota</taxon>
        <taxon>Bacilli</taxon>
        <taxon>Bacillales</taxon>
        <taxon>Bacillaceae</taxon>
        <taxon>Salisediminibacterium</taxon>
    </lineage>
</organism>
<evidence type="ECO:0000313" key="9">
    <source>
        <dbReference type="EMBL" id="AOM83813.1"/>
    </source>
</evidence>
<evidence type="ECO:0000259" key="7">
    <source>
        <dbReference type="PROSITE" id="PS50043"/>
    </source>
</evidence>
<dbReference type="PROSITE" id="PS50043">
    <property type="entry name" value="HTH_LUXR_2"/>
    <property type="match status" value="1"/>
</dbReference>
<name>A0A1D7QXS9_9BACI</name>
<evidence type="ECO:0000256" key="2">
    <source>
        <dbReference type="ARBA" id="ARBA00022553"/>
    </source>
</evidence>
<dbReference type="EMBL" id="CP012502">
    <property type="protein sequence ID" value="AOM83813.1"/>
    <property type="molecule type" value="Genomic_DNA"/>
</dbReference>
<dbReference type="CDD" id="cd06170">
    <property type="entry name" value="LuxR_C_like"/>
    <property type="match status" value="1"/>
</dbReference>
<dbReference type="PANTHER" id="PTHR45566">
    <property type="entry name" value="HTH-TYPE TRANSCRIPTIONAL REGULATOR YHJB-RELATED"/>
    <property type="match status" value="1"/>
</dbReference>
<evidence type="ECO:0000259" key="8">
    <source>
        <dbReference type="PROSITE" id="PS50110"/>
    </source>
</evidence>
<dbReference type="InterPro" id="IPR051015">
    <property type="entry name" value="EvgA-like"/>
</dbReference>
<dbReference type="AlphaFoldDB" id="A0A1D7QXS9"/>
<dbReference type="Pfam" id="PF00196">
    <property type="entry name" value="GerE"/>
    <property type="match status" value="1"/>
</dbReference>